<dbReference type="SMART" id="SM00471">
    <property type="entry name" value="HDc"/>
    <property type="match status" value="1"/>
</dbReference>
<feature type="domain" description="HD/PDEase" evidence="1">
    <location>
        <begin position="25"/>
        <end position="143"/>
    </location>
</feature>
<keyword evidence="3" id="KW-1185">Reference proteome</keyword>
<dbReference type="PANTHER" id="PTHR33594:SF1">
    <property type="entry name" value="HD_PDEASE DOMAIN-CONTAINING PROTEIN"/>
    <property type="match status" value="1"/>
</dbReference>
<protein>
    <recommendedName>
        <fullName evidence="1">HD/PDEase domain-containing protein</fullName>
    </recommendedName>
</protein>
<dbReference type="PANTHER" id="PTHR33594">
    <property type="entry name" value="SUPERFAMILY HYDROLASE, PUTATIVE (AFU_ORTHOLOGUE AFUA_1G03035)-RELATED"/>
    <property type="match status" value="1"/>
</dbReference>
<dbReference type="CDD" id="cd00077">
    <property type="entry name" value="HDc"/>
    <property type="match status" value="1"/>
</dbReference>
<dbReference type="SUPFAM" id="SSF109604">
    <property type="entry name" value="HD-domain/PDEase-like"/>
    <property type="match status" value="1"/>
</dbReference>
<dbReference type="InterPro" id="IPR003607">
    <property type="entry name" value="HD/PDEase_dom"/>
</dbReference>
<sequence length="223" mass="24015">MLDSVDLSDLSEALRAEAAERMAQDSAHDLAHLDRVWTSAQALAEAEGGADLRVLLGASYLHDLVNLPKDSPNRARASTMAAGAAAPILRSHGFTNHEVAAAQHAIATHSFSAGLKPKSLEARILRDADRLDALGAIGIARTFAVGGALGRALYDENDPFAEHRALDDSAWALDHWPMKLFRLAEDMQTVAGKMTAEERIAEMRAYAQVLAGELGRELPESWV</sequence>
<dbReference type="Proteomes" id="UP001157961">
    <property type="component" value="Unassembled WGS sequence"/>
</dbReference>
<evidence type="ECO:0000313" key="3">
    <source>
        <dbReference type="Proteomes" id="UP001157961"/>
    </source>
</evidence>
<organism evidence="2 3">
    <name type="scientific">Shimia sagamensis</name>
    <dbReference type="NCBI Taxonomy" id="1566352"/>
    <lineage>
        <taxon>Bacteria</taxon>
        <taxon>Pseudomonadati</taxon>
        <taxon>Pseudomonadota</taxon>
        <taxon>Alphaproteobacteria</taxon>
        <taxon>Rhodobacterales</taxon>
        <taxon>Roseobacteraceae</taxon>
    </lineage>
</organism>
<dbReference type="Gene3D" id="1.10.3210.50">
    <property type="match status" value="1"/>
</dbReference>
<reference evidence="2 3" key="1">
    <citation type="submission" date="2017-05" db="EMBL/GenBank/DDBJ databases">
        <authorList>
            <person name="Varghese N."/>
            <person name="Submissions S."/>
        </authorList>
    </citation>
    <scope>NUCLEOTIDE SEQUENCE [LARGE SCALE GENOMIC DNA]</scope>
    <source>
        <strain evidence="2 3">DSM 29734</strain>
    </source>
</reference>
<dbReference type="InterPro" id="IPR006674">
    <property type="entry name" value="HD_domain"/>
</dbReference>
<dbReference type="Pfam" id="PF01966">
    <property type="entry name" value="HD"/>
    <property type="match status" value="1"/>
</dbReference>
<proteinExistence type="predicted"/>
<accession>A0ABY1NA26</accession>
<comment type="caution">
    <text evidence="2">The sequence shown here is derived from an EMBL/GenBank/DDBJ whole genome shotgun (WGS) entry which is preliminary data.</text>
</comment>
<gene>
    <name evidence="2" type="ORF">SAMN06265373_101413</name>
</gene>
<dbReference type="EMBL" id="FXTY01000001">
    <property type="protein sequence ID" value="SMP04118.1"/>
    <property type="molecule type" value="Genomic_DNA"/>
</dbReference>
<dbReference type="RefSeq" id="WP_283424270.1">
    <property type="nucleotide sequence ID" value="NZ_FXTY01000001.1"/>
</dbReference>
<name>A0ABY1NA26_9RHOB</name>
<evidence type="ECO:0000313" key="2">
    <source>
        <dbReference type="EMBL" id="SMP04118.1"/>
    </source>
</evidence>
<evidence type="ECO:0000259" key="1">
    <source>
        <dbReference type="SMART" id="SM00471"/>
    </source>
</evidence>